<dbReference type="InterPro" id="IPR003841">
    <property type="entry name" value="Na/Pi_transpt"/>
</dbReference>
<keyword evidence="3 6" id="KW-0812">Transmembrane</keyword>
<dbReference type="Gene3D" id="1.20.58.220">
    <property type="entry name" value="Phosphate transport system protein phou homolog 2, domain 2"/>
    <property type="match status" value="1"/>
</dbReference>
<keyword evidence="4 6" id="KW-1133">Transmembrane helix</keyword>
<feature type="transmembrane region" description="Helical" evidence="6">
    <location>
        <begin position="244"/>
        <end position="263"/>
    </location>
</feature>
<dbReference type="NCBIfam" id="TIGR00704">
    <property type="entry name" value="NaPi_cotrn_rel"/>
    <property type="match status" value="1"/>
</dbReference>
<feature type="transmembrane region" description="Helical" evidence="6">
    <location>
        <begin position="109"/>
        <end position="124"/>
    </location>
</feature>
<feature type="transmembrane region" description="Helical" evidence="6">
    <location>
        <begin position="284"/>
        <end position="309"/>
    </location>
</feature>
<comment type="caution">
    <text evidence="8">The sequence shown here is derived from an EMBL/GenBank/DDBJ whole genome shotgun (WGS) entry which is preliminary data.</text>
</comment>
<dbReference type="InterPro" id="IPR026022">
    <property type="entry name" value="PhoU_dom"/>
</dbReference>
<dbReference type="GO" id="GO:0005436">
    <property type="term" value="F:sodium:phosphate symporter activity"/>
    <property type="evidence" value="ECO:0007669"/>
    <property type="project" value="InterPro"/>
</dbReference>
<evidence type="ECO:0000259" key="7">
    <source>
        <dbReference type="Pfam" id="PF01895"/>
    </source>
</evidence>
<feature type="transmembrane region" description="Helical" evidence="6">
    <location>
        <begin position="211"/>
        <end position="232"/>
    </location>
</feature>
<evidence type="ECO:0000256" key="1">
    <source>
        <dbReference type="ARBA" id="ARBA00004651"/>
    </source>
</evidence>
<dbReference type="Pfam" id="PF02690">
    <property type="entry name" value="Na_Pi_cotrans"/>
    <property type="match status" value="2"/>
</dbReference>
<dbReference type="NCBIfam" id="NF037997">
    <property type="entry name" value="Na_Pi_symport"/>
    <property type="match status" value="1"/>
</dbReference>
<evidence type="ECO:0000313" key="8">
    <source>
        <dbReference type="EMBL" id="MBC8539332.1"/>
    </source>
</evidence>
<sequence>MDIFSLFLLLGGLGLFLFGMKLMSDGLEAAAGDKMRRWLEVLTKNRFAGVAVGTGATMLVQSSSAITVMVVGFVNAGLMSLSQAVSVCMGANIGTTITAQIVAFKVTDFAPLVLFLGVVIAMFVKDKTWQKIGQIIVGFGVLFMGMDIMAQATAPLAEWAPFGQIISTFTNPFIGILAGMLFTAIIQSSSATMGVLLALASTGIISLDTAIYVILGTNIGTCITAILASIGANKTARRTAVVHVLFNVFGTLIFVILLQFLPIKDWVYNLSPGDVQRQLANFHTIFNVVTTAILIWFPQLLIKLSYLIVRGEDPKTSQKKLQYILDKPQENPTIGVGMAIKEVIRMGKMAEDNFRSSIAAFHEKDTAAADKVKETEEIVNFLNHSITDYLSKISQEELGKKDSNAVSSMFHLVCDIERISDHAENMAEFTYSEVEQKISFSEVGQRELDNMIDRVLECLHYAINALATGDEAAAHKVIEIEKVVDDLEIRLKDDHVERLLKGECSPKGSMIYADMVTNLERVADHSTNIAYRVLEAGIYN</sequence>
<feature type="domain" description="PhoU" evidence="7">
    <location>
        <begin position="344"/>
        <end position="429"/>
    </location>
</feature>
<feature type="domain" description="PhoU" evidence="7">
    <location>
        <begin position="449"/>
        <end position="533"/>
    </location>
</feature>
<dbReference type="PANTHER" id="PTHR10010">
    <property type="entry name" value="SOLUTE CARRIER FAMILY 34 SODIUM PHOSPHATE , MEMBER 2-RELATED"/>
    <property type="match status" value="1"/>
</dbReference>
<dbReference type="AlphaFoldDB" id="A0A926DKC6"/>
<evidence type="ECO:0000256" key="2">
    <source>
        <dbReference type="ARBA" id="ARBA00022475"/>
    </source>
</evidence>
<evidence type="ECO:0000256" key="4">
    <source>
        <dbReference type="ARBA" id="ARBA00022989"/>
    </source>
</evidence>
<feature type="transmembrane region" description="Helical" evidence="6">
    <location>
        <begin position="174"/>
        <end position="199"/>
    </location>
</feature>
<dbReference type="GO" id="GO:0005886">
    <property type="term" value="C:plasma membrane"/>
    <property type="evidence" value="ECO:0007669"/>
    <property type="project" value="UniProtKB-SubCell"/>
</dbReference>
<evidence type="ECO:0000256" key="3">
    <source>
        <dbReference type="ARBA" id="ARBA00022692"/>
    </source>
</evidence>
<dbReference type="EMBL" id="JACRSS010000006">
    <property type="protein sequence ID" value="MBC8539332.1"/>
    <property type="molecule type" value="Genomic_DNA"/>
</dbReference>
<evidence type="ECO:0000256" key="5">
    <source>
        <dbReference type="ARBA" id="ARBA00023136"/>
    </source>
</evidence>
<keyword evidence="5 6" id="KW-0472">Membrane</keyword>
<organism evidence="8 9">
    <name type="scientific">Guopingia tenuis</name>
    <dbReference type="NCBI Taxonomy" id="2763656"/>
    <lineage>
        <taxon>Bacteria</taxon>
        <taxon>Bacillati</taxon>
        <taxon>Bacillota</taxon>
        <taxon>Clostridia</taxon>
        <taxon>Christensenellales</taxon>
        <taxon>Christensenellaceae</taxon>
        <taxon>Guopingia</taxon>
    </lineage>
</organism>
<reference evidence="8" key="1">
    <citation type="submission" date="2020-08" db="EMBL/GenBank/DDBJ databases">
        <title>Genome public.</title>
        <authorList>
            <person name="Liu C."/>
            <person name="Sun Q."/>
        </authorList>
    </citation>
    <scope>NUCLEOTIDE SEQUENCE</scope>
    <source>
        <strain evidence="8">NSJ-63</strain>
    </source>
</reference>
<dbReference type="PANTHER" id="PTHR10010:SF46">
    <property type="entry name" value="SODIUM-DEPENDENT PHOSPHATE TRANSPORT PROTEIN 2B"/>
    <property type="match status" value="1"/>
</dbReference>
<proteinExistence type="predicted"/>
<protein>
    <submittedName>
        <fullName evidence="8">Na/Pi cotransporter family protein</fullName>
    </submittedName>
</protein>
<feature type="transmembrane region" description="Helical" evidence="6">
    <location>
        <begin position="136"/>
        <end position="154"/>
    </location>
</feature>
<dbReference type="RefSeq" id="WP_249280917.1">
    <property type="nucleotide sequence ID" value="NZ_JACRSS010000006.1"/>
</dbReference>
<gene>
    <name evidence="8" type="ORF">H8693_10380</name>
</gene>
<dbReference type="InterPro" id="IPR004633">
    <property type="entry name" value="NaPi_cotrn-rel/YqeW-like"/>
</dbReference>
<evidence type="ECO:0000313" key="9">
    <source>
        <dbReference type="Proteomes" id="UP000617951"/>
    </source>
</evidence>
<dbReference type="InterPro" id="IPR038078">
    <property type="entry name" value="PhoU-like_sf"/>
</dbReference>
<dbReference type="Pfam" id="PF01895">
    <property type="entry name" value="PhoU"/>
    <property type="match status" value="2"/>
</dbReference>
<accession>A0A926DKC6</accession>
<dbReference type="Proteomes" id="UP000617951">
    <property type="component" value="Unassembled WGS sequence"/>
</dbReference>
<comment type="subcellular location">
    <subcellularLocation>
        <location evidence="1">Cell membrane</location>
        <topology evidence="1">Multi-pass membrane protein</topology>
    </subcellularLocation>
</comment>
<name>A0A926DKC6_9FIRM</name>
<evidence type="ECO:0000256" key="6">
    <source>
        <dbReference type="SAM" id="Phobius"/>
    </source>
</evidence>
<keyword evidence="2" id="KW-1003">Cell membrane</keyword>
<keyword evidence="9" id="KW-1185">Reference proteome</keyword>
<dbReference type="SUPFAM" id="SSF109755">
    <property type="entry name" value="PhoU-like"/>
    <property type="match status" value="1"/>
</dbReference>
<dbReference type="GO" id="GO:0044341">
    <property type="term" value="P:sodium-dependent phosphate transport"/>
    <property type="evidence" value="ECO:0007669"/>
    <property type="project" value="InterPro"/>
</dbReference>